<comment type="caution">
    <text evidence="2">The sequence shown here is derived from an EMBL/GenBank/DDBJ whole genome shotgun (WGS) entry which is preliminary data.</text>
</comment>
<feature type="domain" description="Filamentous haemagglutinin FhaB/tRNA nuclease CdiA-like TPS" evidence="1">
    <location>
        <begin position="1"/>
        <end position="166"/>
    </location>
</feature>
<dbReference type="InterPro" id="IPR010069">
    <property type="entry name" value="CdiA_FHA1_rpt"/>
</dbReference>
<evidence type="ECO:0000313" key="2">
    <source>
        <dbReference type="EMBL" id="NIL29076.1"/>
    </source>
</evidence>
<dbReference type="RefSeq" id="WP_167311614.1">
    <property type="nucleotide sequence ID" value="NZ_JAASAN010000032.1"/>
</dbReference>
<gene>
    <name evidence="2" type="ORF">HB980_21370</name>
</gene>
<evidence type="ECO:0000313" key="3">
    <source>
        <dbReference type="Proteomes" id="UP000698240"/>
    </source>
</evidence>
<dbReference type="NCBIfam" id="TIGR01731">
    <property type="entry name" value="fil_hemag_20aa"/>
    <property type="match status" value="3"/>
</dbReference>
<dbReference type="Pfam" id="PF05594">
    <property type="entry name" value="Fil_haemagg"/>
    <property type="match status" value="1"/>
</dbReference>
<dbReference type="InterPro" id="IPR012334">
    <property type="entry name" value="Pectin_lyas_fold"/>
</dbReference>
<dbReference type="NCBIfam" id="TIGR01901">
    <property type="entry name" value="adhes_NPXG"/>
    <property type="match status" value="1"/>
</dbReference>
<evidence type="ECO:0000259" key="1">
    <source>
        <dbReference type="Pfam" id="PF05860"/>
    </source>
</evidence>
<accession>A0AA91BK76</accession>
<feature type="non-terminal residue" evidence="2">
    <location>
        <position position="1"/>
    </location>
</feature>
<proteinExistence type="predicted"/>
<organism evidence="2 3">
    <name type="scientific">Yersinia massiliensis</name>
    <dbReference type="NCBI Taxonomy" id="419257"/>
    <lineage>
        <taxon>Bacteria</taxon>
        <taxon>Pseudomonadati</taxon>
        <taxon>Pseudomonadota</taxon>
        <taxon>Gammaproteobacteria</taxon>
        <taxon>Enterobacterales</taxon>
        <taxon>Yersiniaceae</taxon>
        <taxon>Yersinia</taxon>
    </lineage>
</organism>
<dbReference type="Pfam" id="PF05860">
    <property type="entry name" value="TPS"/>
    <property type="match status" value="1"/>
</dbReference>
<dbReference type="Gene3D" id="2.160.20.10">
    <property type="entry name" value="Single-stranded right-handed beta-helix, Pectin lyase-like"/>
    <property type="match status" value="1"/>
</dbReference>
<protein>
    <submittedName>
        <fullName evidence="2">Filamentous hemagglutinin N-terminal domain-containing protein</fullName>
    </submittedName>
</protein>
<dbReference type="EMBL" id="JAASAN010000032">
    <property type="protein sequence ID" value="NIL29076.1"/>
    <property type="molecule type" value="Genomic_DNA"/>
</dbReference>
<dbReference type="InterPro" id="IPR011050">
    <property type="entry name" value="Pectin_lyase_fold/virulence"/>
</dbReference>
<sequence length="341" mass="34614">GYIEVAGRKAQVVIANPAGITCEGCGFINANRATLTTGQVQLNNGQLTGYDVERGEIIVQGAGMDSSRQDHTDLIARSVKVNASLWANDLNVTTGRNQVDAAHQNINTKAADGSPRPTVAVDVANLGGMYAGKIRLIGTESGVGVRNAGEIGASAGDITITADGMLVNSGQISSAQQLTVKTTGEIENAGVLYAQGNTQLTTAGKLSNTGTLAAAGDTSLRAAEVNSSRNSVLGAGVKSDNSRITSGTLRVEASGKLLAQGKNISGTAQHFTGQSLDLSGSQTQSSDLALSAQGGDIDLTGADLSANQLSASTASMLRTDSARLIAEQMTLDAHSLSNVGG</sequence>
<dbReference type="InterPro" id="IPR008619">
    <property type="entry name" value="Filamentous_hemagglutn_rpt"/>
</dbReference>
<dbReference type="SUPFAM" id="SSF51126">
    <property type="entry name" value="Pectin lyase-like"/>
    <property type="match status" value="1"/>
</dbReference>
<reference evidence="2" key="1">
    <citation type="submission" date="2020-03" db="EMBL/GenBank/DDBJ databases">
        <authorList>
            <person name="Kislichkina A."/>
            <person name="Dentovskaya S."/>
            <person name="Shaikhutdinov R."/>
            <person name="Ivanov S."/>
            <person name="Sizova A."/>
            <person name="Solomentsev V."/>
            <person name="Bogun A."/>
        </authorList>
    </citation>
    <scope>NUCLEOTIDE SEQUENCE</scope>
    <source>
        <strain evidence="2">SCPM-O-B-8025</strain>
    </source>
</reference>
<dbReference type="AlphaFoldDB" id="A0AA91BK76"/>
<dbReference type="Proteomes" id="UP000698240">
    <property type="component" value="Unassembled WGS sequence"/>
</dbReference>
<feature type="non-terminal residue" evidence="2">
    <location>
        <position position="341"/>
    </location>
</feature>
<dbReference type="InterPro" id="IPR008638">
    <property type="entry name" value="FhaB/CdiA-like_TPS"/>
</dbReference>
<name>A0AA91BK76_9GAMM</name>